<dbReference type="EMBL" id="JARH01000673">
    <property type="protein sequence ID" value="EXF77939.1"/>
    <property type="molecule type" value="Genomic_DNA"/>
</dbReference>
<dbReference type="InterPro" id="IPR001381">
    <property type="entry name" value="DHquinase_I"/>
</dbReference>
<evidence type="ECO:0000313" key="3">
    <source>
        <dbReference type="Proteomes" id="UP000020467"/>
    </source>
</evidence>
<name>A0A010RJE8_9PEZI</name>
<dbReference type="PANTHER" id="PTHR43783">
    <property type="entry name" value="UDP-N-ACETYLGLUCOSAMINE 1-CARBOXYVINYLTRANSFERASE"/>
    <property type="match status" value="1"/>
</dbReference>
<dbReference type="InterPro" id="IPR050068">
    <property type="entry name" value="MurA_subfamily"/>
</dbReference>
<dbReference type="NCBIfam" id="TIGR01093">
    <property type="entry name" value="aroD"/>
    <property type="match status" value="1"/>
</dbReference>
<dbReference type="HOGENOM" id="CLU_009960_0_0_1"/>
<keyword evidence="3" id="KW-1185">Reference proteome</keyword>
<protein>
    <submittedName>
        <fullName evidence="2">3-dehydroquinate dehydratase</fullName>
    </submittedName>
</protein>
<dbReference type="FunFam" id="3.20.20.70:FF:000135">
    <property type="entry name" value="Pentafunctional AROM polypeptide"/>
    <property type="match status" value="1"/>
</dbReference>
<organism evidence="2 3">
    <name type="scientific">Colletotrichum fioriniae PJ7</name>
    <dbReference type="NCBI Taxonomy" id="1445577"/>
    <lineage>
        <taxon>Eukaryota</taxon>
        <taxon>Fungi</taxon>
        <taxon>Dikarya</taxon>
        <taxon>Ascomycota</taxon>
        <taxon>Pezizomycotina</taxon>
        <taxon>Sordariomycetes</taxon>
        <taxon>Hypocreomycetidae</taxon>
        <taxon>Glomerellales</taxon>
        <taxon>Glomerellaceae</taxon>
        <taxon>Colletotrichum</taxon>
        <taxon>Colletotrichum acutatum species complex</taxon>
    </lineage>
</organism>
<dbReference type="AlphaFoldDB" id="A0A010RJE8"/>
<gene>
    <name evidence="2" type="ORF">CFIO01_11868</name>
</gene>
<accession>A0A010RJE8</accession>
<dbReference type="eggNOG" id="KOG0692">
    <property type="taxonomic scope" value="Eukaryota"/>
</dbReference>
<reference evidence="2 3" key="1">
    <citation type="submission" date="2014-02" db="EMBL/GenBank/DDBJ databases">
        <title>The genome sequence of Colletotrichum fioriniae PJ7.</title>
        <authorList>
            <person name="Baroncelli R."/>
            <person name="Thon M.R."/>
        </authorList>
    </citation>
    <scope>NUCLEOTIDE SEQUENCE [LARGE SCALE GENOMIC DNA]</scope>
    <source>
        <strain evidence="2 3">PJ7</strain>
    </source>
</reference>
<proteinExistence type="predicted"/>
<dbReference type="Gene3D" id="3.20.20.70">
    <property type="entry name" value="Aldolase class I"/>
    <property type="match status" value="1"/>
</dbReference>
<evidence type="ECO:0000313" key="2">
    <source>
        <dbReference type="EMBL" id="EXF77939.1"/>
    </source>
</evidence>
<sequence>MLSPFTPPFCRPATESHRGPVQHFQHGLIIPSKRRQGVCTLACLASPQVRNIGTTKTLLLSFIDHRDPSFPSCGPEHPVSKAQTSSLGPTPLARLQRCAGASEKRQQSQAVAAIAAAAPPPPPQPPPANVEQLLLLLFSSCSSFSQAPAPAPSVVPSHGRLLVPVPVRLPHAKLFGLPLCPLLALVKQLGGTQRLWWNNSPSPSSINLSVSSTNDKRRIVHCDSTSPALPFKVHNESIHTLDPIIPAISLLPIVPFVLSWDFGQTYPTSLTTATILPYGQPSRSEGGEGEGAVYRGFVSYSPPQYTVPGVTARFSQLEIQGSSSAAMASVHQLGVGPTPARPRSMVGSGNQDVEMDVDRNASPAITTGTRFGSAPQRGDTRIVVILYGTGQDKIVSVFADVLGKPFVIRSAFQEVSVADQGLVVGIPAELAAKDITSRNNELVVAINAHCVNLGMPPDVFLSAQCDYEFLYTEAPFFRRDLSRFISFTLGQICHHETLMQKPRTYFISTTFPDVSAALPNIDILTVGADAVEIRVDLLKEPLGDGTYSAIPSLSYVGQQLMLLRQRTELPIIFTTRCTRENGRFPMENPDIYYDYLYRAIQWGVEYIDVELWLPEAIRKKLWEQKGSSRIMSAFHDFSGTFKWPSSQAEQVYVESSKYADIIKMIAIINDHNENFELEYFRSKMRADYPDSPPFSGVNMGETGQFSRTLNKVFTPITHPLLPIVAAPGQMSASEINAALALLGQLPKKSIYGITTPAFRSSTPQAPFYEKCFNELGLPHYFAVVERLPNNFSSMEAWCNQKNFGGAYLSPPVSWSSLLKASPFFASLNGGKGAELTEAARLIGTVDTIIVKSGSSSSASSAPASIPSSPRHGHHDSFGHLGSHISGLSPNTSLILDNASWRGIISTLTRDMAPSAYFGRTAVVLASSGEDAASVMYALKALRMAKIYTVGFRTPPALARDGPVIEPFNSLESLKKAQTVSDDAAPFLFVSALGADKSNLVGMLVRVFGANVRGNSNPNFKKVFLDLADTAGARKGGDPGLIAQQAGFSAYGVADTAAFTTVETLRLLVGQNVPYSFVRLASGRGMF</sequence>
<dbReference type="STRING" id="1445577.A0A010RJE8"/>
<dbReference type="Pfam" id="PF01487">
    <property type="entry name" value="DHquinase_I"/>
    <property type="match status" value="1"/>
</dbReference>
<dbReference type="InterPro" id="IPR013785">
    <property type="entry name" value="Aldolase_TIM"/>
</dbReference>
<dbReference type="Proteomes" id="UP000020467">
    <property type="component" value="Unassembled WGS sequence"/>
</dbReference>
<evidence type="ECO:0000256" key="1">
    <source>
        <dbReference type="SAM" id="MobiDB-lite"/>
    </source>
</evidence>
<dbReference type="SUPFAM" id="SSF51569">
    <property type="entry name" value="Aldolase"/>
    <property type="match status" value="1"/>
</dbReference>
<dbReference type="CDD" id="cd00502">
    <property type="entry name" value="DHQase_I"/>
    <property type="match status" value="1"/>
</dbReference>
<comment type="caution">
    <text evidence="2">The sequence shown here is derived from an EMBL/GenBank/DDBJ whole genome shotgun (WGS) entry which is preliminary data.</text>
</comment>
<dbReference type="KEGG" id="cfj:CFIO01_11868"/>
<dbReference type="GO" id="GO:0003855">
    <property type="term" value="F:3-dehydroquinate dehydratase activity"/>
    <property type="evidence" value="ECO:0007669"/>
    <property type="project" value="InterPro"/>
</dbReference>
<dbReference type="OrthoDB" id="197068at2759"/>
<dbReference type="Gene3D" id="3.40.50.10860">
    <property type="entry name" value="Leucine Dehydrogenase, chain A, domain 1"/>
    <property type="match status" value="1"/>
</dbReference>
<feature type="compositionally biased region" description="Low complexity" evidence="1">
    <location>
        <begin position="854"/>
        <end position="869"/>
    </location>
</feature>
<dbReference type="PANTHER" id="PTHR43783:SF1">
    <property type="entry name" value="UDP-N-ACETYLGLUCOSAMINE 1-CARBOXYVINYLTRANSFERASE"/>
    <property type="match status" value="1"/>
</dbReference>
<feature type="region of interest" description="Disordered" evidence="1">
    <location>
        <begin position="854"/>
        <end position="873"/>
    </location>
</feature>